<dbReference type="Pfam" id="PF17634">
    <property type="entry name" value="GP67"/>
    <property type="match status" value="1"/>
</dbReference>
<organism evidence="2 3">
    <name type="scientific">Acinetobacter phage Acj61</name>
    <dbReference type="NCBI Taxonomy" id="760732"/>
    <lineage>
        <taxon>Viruses</taxon>
        <taxon>Duplodnaviria</taxon>
        <taxon>Heunggongvirae</taxon>
        <taxon>Uroviricota</taxon>
        <taxon>Caudoviricetes</taxon>
        <taxon>Pantevenvirales</taxon>
        <taxon>Straboviridae</taxon>
        <taxon>Twarogvirinae</taxon>
        <taxon>Lasallevirus</taxon>
        <taxon>Lasallevirus Acj61</taxon>
        <taxon>Acinetobacter virus Acj61</taxon>
    </lineage>
</organism>
<dbReference type="RefSeq" id="YP_004009797.1">
    <property type="nucleotide sequence ID" value="NC_014661.1"/>
</dbReference>
<dbReference type="OrthoDB" id="26762at10239"/>
<feature type="region of interest" description="Disordered" evidence="1">
    <location>
        <begin position="52"/>
        <end position="74"/>
    </location>
</feature>
<keyword evidence="3" id="KW-1185">Reference proteome</keyword>
<dbReference type="KEGG" id="vg:9926071"/>
<dbReference type="Proteomes" id="UP000008730">
    <property type="component" value="Segment"/>
</dbReference>
<protein>
    <submittedName>
        <fullName evidence="2">Gp67 prohead core</fullName>
    </submittedName>
</protein>
<accession>E5E4G1</accession>
<name>E5E4G1_9CAUD</name>
<dbReference type="EMBL" id="GU911519">
    <property type="protein sequence ID" value="ADG36145.1"/>
    <property type="molecule type" value="Genomic_DNA"/>
</dbReference>
<proteinExistence type="predicted"/>
<evidence type="ECO:0000313" key="2">
    <source>
        <dbReference type="EMBL" id="ADG36145.1"/>
    </source>
</evidence>
<evidence type="ECO:0000313" key="3">
    <source>
        <dbReference type="Proteomes" id="UP000008730"/>
    </source>
</evidence>
<gene>
    <name evidence="2" type="primary">67</name>
    <name evidence="2" type="ORF">Acj61p180</name>
</gene>
<dbReference type="GeneID" id="9926071"/>
<sequence>MDDLIQAIASSDFVKVKQCFNEAMEQRKESVIAEQRKLIASSVMIEGEVVVEAEDDVDDDGKTKDEDDEDDEDE</sequence>
<evidence type="ECO:0000256" key="1">
    <source>
        <dbReference type="SAM" id="MobiDB-lite"/>
    </source>
</evidence>
<dbReference type="InterPro" id="IPR035114">
    <property type="entry name" value="GP67"/>
</dbReference>
<reference evidence="2 3" key="1">
    <citation type="journal article" date="2010" name="Virol. J.">
        <title>Genomes of the T4-related bacteriophages as windows on microbial genome evolution.</title>
        <authorList>
            <person name="Petrov V.M."/>
            <person name="Ratnayaka S."/>
            <person name="Nolan J.M."/>
            <person name="Miller E.S."/>
            <person name="Karam J.D."/>
        </authorList>
    </citation>
    <scope>NUCLEOTIDE SEQUENCE [LARGE SCALE GENOMIC DNA]</scope>
</reference>